<dbReference type="InterPro" id="IPR026444">
    <property type="entry name" value="Secre_tail"/>
</dbReference>
<comment type="caution">
    <text evidence="2">The sequence shown here is derived from an EMBL/GenBank/DDBJ whole genome shotgun (WGS) entry which is preliminary data.</text>
</comment>
<dbReference type="AlphaFoldDB" id="A0A2P8FLV7"/>
<dbReference type="Proteomes" id="UP000241964">
    <property type="component" value="Unassembled WGS sequence"/>
</dbReference>
<feature type="domain" description="Secretion system C-terminal sorting" evidence="1">
    <location>
        <begin position="280"/>
        <end position="344"/>
    </location>
</feature>
<reference evidence="2 3" key="1">
    <citation type="submission" date="2018-03" db="EMBL/GenBank/DDBJ databases">
        <title>Genomic Encyclopedia of Archaeal and Bacterial Type Strains, Phase II (KMG-II): from individual species to whole genera.</title>
        <authorList>
            <person name="Goeker M."/>
        </authorList>
    </citation>
    <scope>NUCLEOTIDE SEQUENCE [LARGE SCALE GENOMIC DNA]</scope>
    <source>
        <strain evidence="2 3">DSM 29057</strain>
    </source>
</reference>
<sequence length="353" mass="38895">MSTVQSTHTSYPTMNIKIRVLIILLAFSLFARKGNAQDLDINLNPQQALILDKTNGALEVKICNCHTANVASGNDKLRPQISFPENLTIQDITNTDGSALTGFSIQSLNNAPGNHTVRLLMNTSLANASCASFLIQVKGNGVGAGIITATLGFQGPQTVGNFTANDNALATIPVQVNFPVELKEFRAKKEGGSTILEWTTSEEINASHFDVQRSGNGRNWQTFATVKAKGDSKSQINYTTRDSTPLNGENFYRLHMIDIDESSTYSAIRKVRFEFEPVLVFPNPATNILNVKINDWSKVRYIIIRGINGQEFYRSTDKRTSQINLMPFAPGSYIVEVTMHNGEVNTFRIAVSK</sequence>
<evidence type="ECO:0000313" key="3">
    <source>
        <dbReference type="Proteomes" id="UP000241964"/>
    </source>
</evidence>
<evidence type="ECO:0000259" key="1">
    <source>
        <dbReference type="Pfam" id="PF18962"/>
    </source>
</evidence>
<evidence type="ECO:0000313" key="2">
    <source>
        <dbReference type="EMBL" id="PSL22686.1"/>
    </source>
</evidence>
<dbReference type="Pfam" id="PF18962">
    <property type="entry name" value="Por_Secre_tail"/>
    <property type="match status" value="1"/>
</dbReference>
<gene>
    <name evidence="2" type="ORF">CLV60_11944</name>
</gene>
<dbReference type="OrthoDB" id="938160at2"/>
<name>A0A2P8FLV7_9BACT</name>
<accession>A0A2P8FLV7</accession>
<dbReference type="NCBIfam" id="TIGR04183">
    <property type="entry name" value="Por_Secre_tail"/>
    <property type="match status" value="1"/>
</dbReference>
<organism evidence="2 3">
    <name type="scientific">Dyadobacter jiangsuensis</name>
    <dbReference type="NCBI Taxonomy" id="1591085"/>
    <lineage>
        <taxon>Bacteria</taxon>
        <taxon>Pseudomonadati</taxon>
        <taxon>Bacteroidota</taxon>
        <taxon>Cytophagia</taxon>
        <taxon>Cytophagales</taxon>
        <taxon>Spirosomataceae</taxon>
        <taxon>Dyadobacter</taxon>
    </lineage>
</organism>
<keyword evidence="3" id="KW-1185">Reference proteome</keyword>
<protein>
    <submittedName>
        <fullName evidence="2">Putative secreted protein (Por secretion system target)</fullName>
    </submittedName>
</protein>
<proteinExistence type="predicted"/>
<dbReference type="EMBL" id="PYAS01000019">
    <property type="protein sequence ID" value="PSL22686.1"/>
    <property type="molecule type" value="Genomic_DNA"/>
</dbReference>